<dbReference type="Proteomes" id="UP000308054">
    <property type="component" value="Unassembled WGS sequence"/>
</dbReference>
<evidence type="ECO:0000256" key="2">
    <source>
        <dbReference type="SAM" id="Phobius"/>
    </source>
</evidence>
<dbReference type="AlphaFoldDB" id="A0A4S2GXK8"/>
<name>A0A4S2GXK8_9PROT</name>
<feature type="region of interest" description="Disordered" evidence="1">
    <location>
        <begin position="74"/>
        <end position="115"/>
    </location>
</feature>
<feature type="transmembrane region" description="Helical" evidence="2">
    <location>
        <begin position="44"/>
        <end position="67"/>
    </location>
</feature>
<evidence type="ECO:0000313" key="3">
    <source>
        <dbReference type="EMBL" id="TGY87591.1"/>
    </source>
</evidence>
<keyword evidence="2" id="KW-0812">Transmembrane</keyword>
<accession>A0A4S2GXK8</accession>
<feature type="compositionally biased region" description="Acidic residues" evidence="1">
    <location>
        <begin position="93"/>
        <end position="108"/>
    </location>
</feature>
<keyword evidence="4" id="KW-1185">Reference proteome</keyword>
<comment type="caution">
    <text evidence="3">The sequence shown here is derived from an EMBL/GenBank/DDBJ whole genome shotgun (WGS) entry which is preliminary data.</text>
</comment>
<protein>
    <submittedName>
        <fullName evidence="3">Uncharacterized protein</fullName>
    </submittedName>
</protein>
<keyword evidence="2" id="KW-0472">Membrane</keyword>
<dbReference type="RefSeq" id="WP_135997163.1">
    <property type="nucleotide sequence ID" value="NZ_CP071057.1"/>
</dbReference>
<dbReference type="EMBL" id="SRXW01000005">
    <property type="protein sequence ID" value="TGY87591.1"/>
    <property type="molecule type" value="Genomic_DNA"/>
</dbReference>
<gene>
    <name evidence="3" type="ORF">E5163_14235</name>
</gene>
<evidence type="ECO:0000256" key="1">
    <source>
        <dbReference type="SAM" id="MobiDB-lite"/>
    </source>
</evidence>
<evidence type="ECO:0000313" key="4">
    <source>
        <dbReference type="Proteomes" id="UP000308054"/>
    </source>
</evidence>
<organism evidence="3 4">
    <name type="scientific">Marinicauda algicola</name>
    <dbReference type="NCBI Taxonomy" id="2029849"/>
    <lineage>
        <taxon>Bacteria</taxon>
        <taxon>Pseudomonadati</taxon>
        <taxon>Pseudomonadota</taxon>
        <taxon>Alphaproteobacteria</taxon>
        <taxon>Maricaulales</taxon>
        <taxon>Maricaulaceae</taxon>
        <taxon>Marinicauda</taxon>
    </lineage>
</organism>
<keyword evidence="2" id="KW-1133">Transmembrane helix</keyword>
<reference evidence="3 4" key="1">
    <citation type="journal article" date="2017" name="Int. J. Syst. Evol. Microbiol.">
        <title>Marinicauda algicola sp. nov., isolated from a marine red alga Rhodosorus marinus.</title>
        <authorList>
            <person name="Jeong S.E."/>
            <person name="Jeon S.H."/>
            <person name="Chun B.H."/>
            <person name="Kim D.W."/>
            <person name="Jeon C.O."/>
        </authorList>
    </citation>
    <scope>NUCLEOTIDE SEQUENCE [LARGE SCALE GENOMIC DNA]</scope>
    <source>
        <strain evidence="3 4">JCM 31718</strain>
    </source>
</reference>
<proteinExistence type="predicted"/>
<sequence length="115" mass="11913">MLRFVLLIAVLFAAPFIAHALWRLVATRPAGQDAQERAGDAPAPLGLLALIGAGLSLLAVVLLTVFAGGDSAREGAFNPPRLEGGRVVPGEIGEAEPDSARPEDDEAPGEPPARR</sequence>